<keyword evidence="10" id="KW-0325">Glycoprotein</keyword>
<dbReference type="EMBL" id="CAJPIZ010005697">
    <property type="protein sequence ID" value="CAG2108856.1"/>
    <property type="molecule type" value="Genomic_DNA"/>
</dbReference>
<dbReference type="PANTHER" id="PTHR11923">
    <property type="entry name" value="SCAVENGER RECEPTOR CLASS B TYPE-1 SR-B1"/>
    <property type="match status" value="1"/>
</dbReference>
<evidence type="ECO:0000256" key="5">
    <source>
        <dbReference type="ARBA" id="ARBA00022692"/>
    </source>
</evidence>
<evidence type="ECO:0000256" key="4">
    <source>
        <dbReference type="ARBA" id="ARBA00022475"/>
    </source>
</evidence>
<protein>
    <recommendedName>
        <fullName evidence="11">Scavenger receptor class B member 1</fullName>
    </recommendedName>
    <alternativeName>
        <fullName evidence="12">SR-BI</fullName>
    </alternativeName>
</protein>
<evidence type="ECO:0000256" key="3">
    <source>
        <dbReference type="ARBA" id="ARBA00010532"/>
    </source>
</evidence>
<accession>A0A7R9KS75</accession>
<proteinExistence type="inferred from homology"/>
<evidence type="ECO:0000256" key="14">
    <source>
        <dbReference type="SAM" id="Phobius"/>
    </source>
</evidence>
<feature type="compositionally biased region" description="Polar residues" evidence="13">
    <location>
        <begin position="601"/>
        <end position="615"/>
    </location>
</feature>
<evidence type="ECO:0000256" key="2">
    <source>
        <dbReference type="ARBA" id="ARBA00004651"/>
    </source>
</evidence>
<keyword evidence="8" id="KW-1015">Disulfide bond</keyword>
<evidence type="ECO:0000256" key="10">
    <source>
        <dbReference type="ARBA" id="ARBA00023180"/>
    </source>
</evidence>
<dbReference type="GO" id="GO:0005044">
    <property type="term" value="F:scavenger receptor activity"/>
    <property type="evidence" value="ECO:0007669"/>
    <property type="project" value="TreeGrafter"/>
</dbReference>
<evidence type="ECO:0000256" key="8">
    <source>
        <dbReference type="ARBA" id="ARBA00023157"/>
    </source>
</evidence>
<feature type="compositionally biased region" description="Polar residues" evidence="13">
    <location>
        <begin position="646"/>
        <end position="659"/>
    </location>
</feature>
<comment type="similarity">
    <text evidence="3">Belongs to the CD36 family.</text>
</comment>
<comment type="subcellular location">
    <subcellularLocation>
        <location evidence="2">Cell membrane</location>
        <topology evidence="2">Multi-pass membrane protein</topology>
    </subcellularLocation>
    <subcellularLocation>
        <location evidence="1">Membrane</location>
        <location evidence="1">Caveola</location>
        <topology evidence="1">Multi-pass membrane protein</topology>
    </subcellularLocation>
</comment>
<evidence type="ECO:0000313" key="15">
    <source>
        <dbReference type="EMBL" id="CAD7628426.1"/>
    </source>
</evidence>
<keyword evidence="16" id="KW-1185">Reference proteome</keyword>
<keyword evidence="5 14" id="KW-0812">Transmembrane</keyword>
<dbReference type="EMBL" id="OC860272">
    <property type="protein sequence ID" value="CAD7628426.1"/>
    <property type="molecule type" value="Genomic_DNA"/>
</dbReference>
<dbReference type="InterPro" id="IPR002159">
    <property type="entry name" value="CD36_fam"/>
</dbReference>
<dbReference type="GO" id="GO:0005737">
    <property type="term" value="C:cytoplasm"/>
    <property type="evidence" value="ECO:0007669"/>
    <property type="project" value="TreeGrafter"/>
</dbReference>
<evidence type="ECO:0000256" key="6">
    <source>
        <dbReference type="ARBA" id="ARBA00022989"/>
    </source>
</evidence>
<evidence type="ECO:0000256" key="1">
    <source>
        <dbReference type="ARBA" id="ARBA00004189"/>
    </source>
</evidence>
<reference evidence="15" key="1">
    <citation type="submission" date="2020-11" db="EMBL/GenBank/DDBJ databases">
        <authorList>
            <person name="Tran Van P."/>
        </authorList>
    </citation>
    <scope>NUCLEOTIDE SEQUENCE</scope>
</reference>
<name>A0A7R9KS75_9ACAR</name>
<keyword evidence="6 14" id="KW-1133">Transmembrane helix</keyword>
<dbReference type="GO" id="GO:0005901">
    <property type="term" value="C:caveola"/>
    <property type="evidence" value="ECO:0007669"/>
    <property type="project" value="UniProtKB-SubCell"/>
</dbReference>
<feature type="region of interest" description="Disordered" evidence="13">
    <location>
        <begin position="601"/>
        <end position="710"/>
    </location>
</feature>
<keyword evidence="7 14" id="KW-0472">Membrane</keyword>
<evidence type="ECO:0000256" key="9">
    <source>
        <dbReference type="ARBA" id="ARBA00023170"/>
    </source>
</evidence>
<sequence length="781" mass="87408">MPNPVLAVRLWCYLVELFKTYRRLKAMQRLISKVKEFSGKRRPEFVLVTGVGLIVTGALLATMFPTLLGVGLDMNFKLTEGKFIFKNWQELPIPLITKVYLFDIQNPEAFSNGAVPVVREMGPYVYKEYKTREIVEWSANSERVKYYETMKFVFDPELSNGNLDDKITLVNVPLLLIFSIINSAVEKFPLTAVVSPIVNNVVNTLLVTHRERFIETRTVGEVLNGRRISLLDTIDIVAKPLRMIGLPIPEYGISAYKLRDNTYGFLAIRNNSRFGPFETLTGEGDRQDFDRIATYHDKSRLGIYRHGSCDALNGTDGAFFGTFVDNKRPLYLFNLHACRSFRLEYSGDTTQNGVSAYHYEFPDNLFDGPASSPDNWCFCPKGVASHRCHGVLDLSQCLSGVPFAMTYPHFLNSPRFLTSVQGLAPDRSKHLGYFDIEPTLGITLKGSGRFQINLKLRPFNFVPGLNGFKPTLLPYLWIDEGAQVDGWLGTLIKAGSYSINGAGYGFILTVILGVGVSMVGSYMRFKSRRRPKSAVNVYANQQMPDQHNNNNSLQKQPLRINGLPPGLPANMALNGRSIETIPQDVPQNVFTVESTAAQLNMGPNSYPVQQMSINPTYRDIPSPPGQGNPFDTPTPPHSPPKRHLIGQSQQNIPGTGFSQDSREEPLKPWPYPPPSLPPSVTPSGQPSGHPLGHPLGQPLGQTSQPLPPEWSERDREIEANMRQIAGQVFADRIREGQLAGNADRIYPDLVKLNREVRTLVKGRDMKEIEFAIDMANNRYLV</sequence>
<evidence type="ECO:0000256" key="12">
    <source>
        <dbReference type="ARBA" id="ARBA00042244"/>
    </source>
</evidence>
<feature type="compositionally biased region" description="Pro residues" evidence="13">
    <location>
        <begin position="667"/>
        <end position="680"/>
    </location>
</feature>
<gene>
    <name evidence="15" type="ORF">OSB1V03_LOCUS8848</name>
</gene>
<evidence type="ECO:0000256" key="7">
    <source>
        <dbReference type="ARBA" id="ARBA00023136"/>
    </source>
</evidence>
<dbReference type="PRINTS" id="PR01609">
    <property type="entry name" value="CD36FAMILY"/>
</dbReference>
<organism evidence="15">
    <name type="scientific">Medioppia subpectinata</name>
    <dbReference type="NCBI Taxonomy" id="1979941"/>
    <lineage>
        <taxon>Eukaryota</taxon>
        <taxon>Metazoa</taxon>
        <taxon>Ecdysozoa</taxon>
        <taxon>Arthropoda</taxon>
        <taxon>Chelicerata</taxon>
        <taxon>Arachnida</taxon>
        <taxon>Acari</taxon>
        <taxon>Acariformes</taxon>
        <taxon>Sarcoptiformes</taxon>
        <taxon>Oribatida</taxon>
        <taxon>Brachypylina</taxon>
        <taxon>Oppioidea</taxon>
        <taxon>Oppiidae</taxon>
        <taxon>Medioppia</taxon>
    </lineage>
</organism>
<dbReference type="PANTHER" id="PTHR11923:SF110">
    <property type="entry name" value="SCAVENGER RECEPTOR CLASS B MEMBER 1"/>
    <property type="match status" value="1"/>
</dbReference>
<keyword evidence="9" id="KW-0675">Receptor</keyword>
<dbReference type="OrthoDB" id="6507933at2759"/>
<evidence type="ECO:0000256" key="13">
    <source>
        <dbReference type="SAM" id="MobiDB-lite"/>
    </source>
</evidence>
<dbReference type="AlphaFoldDB" id="A0A7R9KS75"/>
<evidence type="ECO:0000313" key="16">
    <source>
        <dbReference type="Proteomes" id="UP000759131"/>
    </source>
</evidence>
<evidence type="ECO:0000256" key="11">
    <source>
        <dbReference type="ARBA" id="ARBA00040821"/>
    </source>
</evidence>
<feature type="transmembrane region" description="Helical" evidence="14">
    <location>
        <begin position="45"/>
        <end position="68"/>
    </location>
</feature>
<dbReference type="Proteomes" id="UP000759131">
    <property type="component" value="Unassembled WGS sequence"/>
</dbReference>
<keyword evidence="4" id="KW-1003">Cell membrane</keyword>
<feature type="transmembrane region" description="Helical" evidence="14">
    <location>
        <begin position="502"/>
        <end position="523"/>
    </location>
</feature>
<feature type="compositionally biased region" description="Pro residues" evidence="13">
    <location>
        <begin position="621"/>
        <end position="638"/>
    </location>
</feature>
<dbReference type="Pfam" id="PF01130">
    <property type="entry name" value="CD36"/>
    <property type="match status" value="1"/>
</dbReference>